<dbReference type="Proteomes" id="UP000244904">
    <property type="component" value="Unassembled WGS sequence"/>
</dbReference>
<dbReference type="SMART" id="SM00849">
    <property type="entry name" value="Lactamase_B"/>
    <property type="match status" value="1"/>
</dbReference>
<dbReference type="CDD" id="cd07720">
    <property type="entry name" value="OPHC2-like_MBL-fold"/>
    <property type="match status" value="1"/>
</dbReference>
<keyword evidence="2" id="KW-0479">Metal-binding</keyword>
<dbReference type="Gene3D" id="3.60.15.10">
    <property type="entry name" value="Ribonuclease Z/Hydroxyacylglutathione hydrolase-like"/>
    <property type="match status" value="1"/>
</dbReference>
<evidence type="ECO:0000313" key="6">
    <source>
        <dbReference type="EMBL" id="SPF80323.1"/>
    </source>
</evidence>
<protein>
    <submittedName>
        <fullName evidence="6">N-acyl homoserine lactonase</fullName>
        <ecNumber evidence="6">3.1.1.81</ecNumber>
    </submittedName>
</protein>
<proteinExistence type="inferred from homology"/>
<dbReference type="PANTHER" id="PTHR42978:SF6">
    <property type="entry name" value="QUORUM-QUENCHING LACTONASE YTNP-RELATED"/>
    <property type="match status" value="1"/>
</dbReference>
<keyword evidence="7" id="KW-1185">Reference proteome</keyword>
<name>A0A2R8AWC4_9RHOB</name>
<comment type="similarity">
    <text evidence="1">Belongs to the metallo-beta-lactamase superfamily.</text>
</comment>
<feature type="domain" description="Metallo-beta-lactamase" evidence="5">
    <location>
        <begin position="52"/>
        <end position="241"/>
    </location>
</feature>
<accession>A0A2R8AWC4</accession>
<evidence type="ECO:0000256" key="2">
    <source>
        <dbReference type="ARBA" id="ARBA00022723"/>
    </source>
</evidence>
<evidence type="ECO:0000256" key="3">
    <source>
        <dbReference type="ARBA" id="ARBA00022801"/>
    </source>
</evidence>
<dbReference type="RefSeq" id="WP_108886181.1">
    <property type="nucleotide sequence ID" value="NZ_OMOJ01000003.1"/>
</dbReference>
<dbReference type="GO" id="GO:0046872">
    <property type="term" value="F:metal ion binding"/>
    <property type="evidence" value="ECO:0007669"/>
    <property type="project" value="UniProtKB-KW"/>
</dbReference>
<keyword evidence="4" id="KW-0862">Zinc</keyword>
<dbReference type="EC" id="3.1.1.81" evidence="6"/>
<dbReference type="Pfam" id="PF00753">
    <property type="entry name" value="Lactamase_B"/>
    <property type="match status" value="1"/>
</dbReference>
<dbReference type="SUPFAM" id="SSF56281">
    <property type="entry name" value="Metallo-hydrolase/oxidoreductase"/>
    <property type="match status" value="1"/>
</dbReference>
<organism evidence="6 7">
    <name type="scientific">Pseudoprimorskyibacter insulae</name>
    <dbReference type="NCBI Taxonomy" id="1695997"/>
    <lineage>
        <taxon>Bacteria</taxon>
        <taxon>Pseudomonadati</taxon>
        <taxon>Pseudomonadota</taxon>
        <taxon>Alphaproteobacteria</taxon>
        <taxon>Rhodobacterales</taxon>
        <taxon>Paracoccaceae</taxon>
        <taxon>Pseudoprimorskyibacter</taxon>
    </lineage>
</organism>
<dbReference type="EMBL" id="OMOJ01000003">
    <property type="protein sequence ID" value="SPF80323.1"/>
    <property type="molecule type" value="Genomic_DNA"/>
</dbReference>
<gene>
    <name evidence="6" type="primary">ahlD</name>
    <name evidence="6" type="ORF">PRI8871_02126</name>
</gene>
<dbReference type="InterPro" id="IPR001279">
    <property type="entry name" value="Metallo-B-lactamas"/>
</dbReference>
<dbReference type="OrthoDB" id="9773738at2"/>
<keyword evidence="3 6" id="KW-0378">Hydrolase</keyword>
<dbReference type="InterPro" id="IPR036866">
    <property type="entry name" value="RibonucZ/Hydroxyglut_hydro"/>
</dbReference>
<evidence type="ECO:0000313" key="7">
    <source>
        <dbReference type="Proteomes" id="UP000244904"/>
    </source>
</evidence>
<dbReference type="InterPro" id="IPR051013">
    <property type="entry name" value="MBL_superfamily_lactonases"/>
</dbReference>
<dbReference type="PANTHER" id="PTHR42978">
    <property type="entry name" value="QUORUM-QUENCHING LACTONASE YTNP-RELATED-RELATED"/>
    <property type="match status" value="1"/>
</dbReference>
<dbReference type="AlphaFoldDB" id="A0A2R8AWC4"/>
<evidence type="ECO:0000256" key="1">
    <source>
        <dbReference type="ARBA" id="ARBA00007749"/>
    </source>
</evidence>
<evidence type="ECO:0000259" key="5">
    <source>
        <dbReference type="SMART" id="SM00849"/>
    </source>
</evidence>
<reference evidence="7" key="1">
    <citation type="submission" date="2018-03" db="EMBL/GenBank/DDBJ databases">
        <authorList>
            <person name="Rodrigo-Torres L."/>
            <person name="Arahal R. D."/>
            <person name="Lucena T."/>
        </authorList>
    </citation>
    <scope>NUCLEOTIDE SEQUENCE [LARGE SCALE GENOMIC DNA]</scope>
    <source>
        <strain evidence="7">CECT 8871</strain>
    </source>
</reference>
<dbReference type="GO" id="GO:0102007">
    <property type="term" value="F:acyl-L-homoserine-lactone lactonohydrolase activity"/>
    <property type="evidence" value="ECO:0007669"/>
    <property type="project" value="UniProtKB-EC"/>
</dbReference>
<sequence>MAGIDRFTTAGIEVFALKDGDTVFDETVFPDLDPVVRDSRLRAAGLSGIITEFNAFLLRHPDGACDLVDTGCGSTWGDAAGHLPARLAELGVALTDIRRVILTHLHRDHFGGLFDAEGGKVFPKAEIWLGRAEHARWHGSGEGNAIVTEAYADQITLFDDGDEVAPNVRGWHLPGHTPGQMGLRIGSDLVLVADILHSFALQLPEPEVFAKYDADKPQGIATRKAALAEIAERGLVMASSHAIAGQKFVRLVVDGQGYRAETV</sequence>
<evidence type="ECO:0000256" key="4">
    <source>
        <dbReference type="ARBA" id="ARBA00022833"/>
    </source>
</evidence>